<keyword evidence="1" id="KW-0472">Membrane</keyword>
<feature type="transmembrane region" description="Helical" evidence="1">
    <location>
        <begin position="162"/>
        <end position="181"/>
    </location>
</feature>
<feature type="transmembrane region" description="Helical" evidence="1">
    <location>
        <begin position="193"/>
        <end position="220"/>
    </location>
</feature>
<keyword evidence="1" id="KW-0812">Transmembrane</keyword>
<sequence>MTGTGWAVALAVAAAAAYAGGVVVQQRAATTPAPGGGEGQSLVGVLRSPLWLAGVALDAAGFGLEFLALRAGALSLVQPLLVSGLLFALALGALLTGLPVGLRDAGAATLVVVGLVVAVLVAAPTSGDGGVHPSAWPVTLAVVTVVVAGLVLVATVCSGPVARTSCLAGAAAVVNGLLGAFGKSVAVRSEHGWLAALLSWPALGLLVTGALTLTLAAAAFRAGAPTAAIGVLFAGEPAAGVVMAAVLHGDTVRHGPLATAVLVAAVLVCLSGVVVLAHSPAVLASYTATHLSGTSATAR</sequence>
<keyword evidence="3" id="KW-1185">Reference proteome</keyword>
<proteinExistence type="predicted"/>
<protein>
    <submittedName>
        <fullName evidence="2">DMT family transporter</fullName>
    </submittedName>
</protein>
<feature type="transmembrane region" description="Helical" evidence="1">
    <location>
        <begin position="80"/>
        <end position="99"/>
    </location>
</feature>
<dbReference type="PANTHER" id="PTHR40761">
    <property type="entry name" value="CONSERVED INTEGRAL MEMBRANE ALANINE VALINE AND LEUCINE RICH PROTEIN-RELATED"/>
    <property type="match status" value="1"/>
</dbReference>
<name>A0ABY6P1Z3_9NOCA</name>
<evidence type="ECO:0000313" key="2">
    <source>
        <dbReference type="EMBL" id="UZJ25519.1"/>
    </source>
</evidence>
<dbReference type="PANTHER" id="PTHR40761:SF1">
    <property type="entry name" value="CONSERVED INTEGRAL MEMBRANE ALANINE VALINE AND LEUCINE RICH PROTEIN-RELATED"/>
    <property type="match status" value="1"/>
</dbReference>
<dbReference type="Proteomes" id="UP001164965">
    <property type="component" value="Chromosome"/>
</dbReference>
<feature type="transmembrane region" description="Helical" evidence="1">
    <location>
        <begin position="105"/>
        <end position="123"/>
    </location>
</feature>
<reference evidence="2" key="1">
    <citation type="submission" date="2022-10" db="EMBL/GenBank/DDBJ databases">
        <title>Rhodococcus sp.75.</title>
        <authorList>
            <person name="Sun M."/>
        </authorList>
    </citation>
    <scope>NUCLEOTIDE SEQUENCE</scope>
    <source>
        <strain evidence="2">75</strain>
    </source>
</reference>
<evidence type="ECO:0000313" key="3">
    <source>
        <dbReference type="Proteomes" id="UP001164965"/>
    </source>
</evidence>
<accession>A0ABY6P1Z3</accession>
<dbReference type="RefSeq" id="WP_265383623.1">
    <property type="nucleotide sequence ID" value="NZ_CP110615.1"/>
</dbReference>
<gene>
    <name evidence="2" type="ORF">RHODO2019_03355</name>
</gene>
<keyword evidence="1" id="KW-1133">Transmembrane helix</keyword>
<feature type="transmembrane region" description="Helical" evidence="1">
    <location>
        <begin position="226"/>
        <end position="247"/>
    </location>
</feature>
<feature type="transmembrane region" description="Helical" evidence="1">
    <location>
        <begin position="135"/>
        <end position="156"/>
    </location>
</feature>
<feature type="transmembrane region" description="Helical" evidence="1">
    <location>
        <begin position="259"/>
        <end position="277"/>
    </location>
</feature>
<evidence type="ECO:0000256" key="1">
    <source>
        <dbReference type="SAM" id="Phobius"/>
    </source>
</evidence>
<dbReference type="EMBL" id="CP110615">
    <property type="protein sequence ID" value="UZJ25519.1"/>
    <property type="molecule type" value="Genomic_DNA"/>
</dbReference>
<dbReference type="NCBIfam" id="NF038012">
    <property type="entry name" value="DMT_1"/>
    <property type="match status" value="1"/>
</dbReference>
<organism evidence="2 3">
    <name type="scientific">Rhodococcus antarcticus</name>
    <dbReference type="NCBI Taxonomy" id="2987751"/>
    <lineage>
        <taxon>Bacteria</taxon>
        <taxon>Bacillati</taxon>
        <taxon>Actinomycetota</taxon>
        <taxon>Actinomycetes</taxon>
        <taxon>Mycobacteriales</taxon>
        <taxon>Nocardiaceae</taxon>
        <taxon>Rhodococcus</taxon>
    </lineage>
</organism>